<evidence type="ECO:0000256" key="3">
    <source>
        <dbReference type="ARBA" id="ARBA00023002"/>
    </source>
</evidence>
<dbReference type="GO" id="GO:0016491">
    <property type="term" value="F:oxidoreductase activity"/>
    <property type="evidence" value="ECO:0007669"/>
    <property type="project" value="UniProtKB-KW"/>
</dbReference>
<comment type="similarity">
    <text evidence="1">Belongs to the NmrA-type oxidoreductase family. Isoflavone reductase subfamily.</text>
</comment>
<keyword evidence="6" id="KW-1185">Reference proteome</keyword>
<protein>
    <submittedName>
        <fullName evidence="5">Isoflavone reductase-like protein</fullName>
    </submittedName>
</protein>
<evidence type="ECO:0000259" key="4">
    <source>
        <dbReference type="Pfam" id="PF13460"/>
    </source>
</evidence>
<dbReference type="AlphaFoldDB" id="A0A8H8UB75"/>
<dbReference type="Proteomes" id="UP000462212">
    <property type="component" value="Unassembled WGS sequence"/>
</dbReference>
<name>A0A8H8UB75_9HELO</name>
<dbReference type="InterPro" id="IPR045312">
    <property type="entry name" value="PCBER-like"/>
</dbReference>
<keyword evidence="3" id="KW-0560">Oxidoreductase</keyword>
<reference evidence="5 6" key="1">
    <citation type="submission" date="2018-05" db="EMBL/GenBank/DDBJ databases">
        <title>Genome sequencing and assembly of the regulated plant pathogen Lachnellula willkommii and related sister species for the development of diagnostic species identification markers.</title>
        <authorList>
            <person name="Giroux E."/>
            <person name="Bilodeau G."/>
        </authorList>
    </citation>
    <scope>NUCLEOTIDE SEQUENCE [LARGE SCALE GENOMIC DNA]</scope>
    <source>
        <strain evidence="5 6">CBS 197.66</strain>
    </source>
</reference>
<dbReference type="InterPro" id="IPR051609">
    <property type="entry name" value="NmrA/Isoflavone_reductase-like"/>
</dbReference>
<dbReference type="InterPro" id="IPR036291">
    <property type="entry name" value="NAD(P)-bd_dom_sf"/>
</dbReference>
<evidence type="ECO:0000313" key="6">
    <source>
        <dbReference type="Proteomes" id="UP000462212"/>
    </source>
</evidence>
<keyword evidence="2" id="KW-0521">NADP</keyword>
<dbReference type="EMBL" id="QGMJ01000356">
    <property type="protein sequence ID" value="TVY37333.1"/>
    <property type="molecule type" value="Genomic_DNA"/>
</dbReference>
<evidence type="ECO:0000256" key="1">
    <source>
        <dbReference type="ARBA" id="ARBA00005725"/>
    </source>
</evidence>
<gene>
    <name evidence="5" type="primary">A622</name>
    <name evidence="5" type="ORF">LSUB1_G004745</name>
</gene>
<feature type="domain" description="NAD(P)-binding" evidence="4">
    <location>
        <begin position="11"/>
        <end position="194"/>
    </location>
</feature>
<dbReference type="Pfam" id="PF13460">
    <property type="entry name" value="NAD_binding_10"/>
    <property type="match status" value="1"/>
</dbReference>
<accession>A0A8H8UB75</accession>
<sequence>MVEIKNVAIVGASGALGEPILKALVESGKFSVTVVKRPSSKASFPASVKVVTADTSSVESVTAAFQGQDAVVSAVGVEGMQGQHVLIDAAIAAGVKRFLPSEFGCDISNPKVAALPVFAHKIATQKHLQKALAAKPGMTYTYVSNGSFLDWGLSNGFLLDTKEGKPTIYDDGKTVFSATTLASVGQAVVGILSHYEETKNRVVYVRDIDISQKRLLEIAQKVAPEKKWEPVNVSTVDIEKSSNEGLARGEFTFPVIAGFLCRAIFGEGYGNKFEKDDNALLGITGKTEADVEAIFKTLLASGK</sequence>
<dbReference type="Gene3D" id="3.90.25.10">
    <property type="entry name" value="UDP-galactose 4-epimerase, domain 1"/>
    <property type="match status" value="1"/>
</dbReference>
<proteinExistence type="inferred from homology"/>
<comment type="caution">
    <text evidence="5">The sequence shown here is derived from an EMBL/GenBank/DDBJ whole genome shotgun (WGS) entry which is preliminary data.</text>
</comment>
<dbReference type="OrthoDB" id="9974981at2759"/>
<dbReference type="CDD" id="cd05259">
    <property type="entry name" value="PCBER_SDR_a"/>
    <property type="match status" value="1"/>
</dbReference>
<evidence type="ECO:0000313" key="5">
    <source>
        <dbReference type="EMBL" id="TVY37333.1"/>
    </source>
</evidence>
<dbReference type="SUPFAM" id="SSF51735">
    <property type="entry name" value="NAD(P)-binding Rossmann-fold domains"/>
    <property type="match status" value="1"/>
</dbReference>
<dbReference type="PANTHER" id="PTHR47706">
    <property type="entry name" value="NMRA-LIKE FAMILY PROTEIN"/>
    <property type="match status" value="1"/>
</dbReference>
<dbReference type="PANTHER" id="PTHR47706:SF1">
    <property type="entry name" value="CIPA-LIKE, PUTATIVE (AFU_ORTHOLOGUE AFUA_1G12460)-RELATED"/>
    <property type="match status" value="1"/>
</dbReference>
<dbReference type="InterPro" id="IPR016040">
    <property type="entry name" value="NAD(P)-bd_dom"/>
</dbReference>
<organism evidence="5 6">
    <name type="scientific">Lachnellula subtilissima</name>
    <dbReference type="NCBI Taxonomy" id="602034"/>
    <lineage>
        <taxon>Eukaryota</taxon>
        <taxon>Fungi</taxon>
        <taxon>Dikarya</taxon>
        <taxon>Ascomycota</taxon>
        <taxon>Pezizomycotina</taxon>
        <taxon>Leotiomycetes</taxon>
        <taxon>Helotiales</taxon>
        <taxon>Lachnaceae</taxon>
        <taxon>Lachnellula</taxon>
    </lineage>
</organism>
<dbReference type="Gene3D" id="3.40.50.720">
    <property type="entry name" value="NAD(P)-binding Rossmann-like Domain"/>
    <property type="match status" value="1"/>
</dbReference>
<evidence type="ECO:0000256" key="2">
    <source>
        <dbReference type="ARBA" id="ARBA00022857"/>
    </source>
</evidence>